<dbReference type="EMBL" id="KN831797">
    <property type="protein sequence ID" value="KIM37464.1"/>
    <property type="molecule type" value="Genomic_DNA"/>
</dbReference>
<protein>
    <submittedName>
        <fullName evidence="1">Uncharacterized protein</fullName>
    </submittedName>
</protein>
<reference evidence="2" key="2">
    <citation type="submission" date="2015-01" db="EMBL/GenBank/DDBJ databases">
        <title>Evolutionary Origins and Diversification of the Mycorrhizal Mutualists.</title>
        <authorList>
            <consortium name="DOE Joint Genome Institute"/>
            <consortium name="Mycorrhizal Genomics Consortium"/>
            <person name="Kohler A."/>
            <person name="Kuo A."/>
            <person name="Nagy L.G."/>
            <person name="Floudas D."/>
            <person name="Copeland A."/>
            <person name="Barry K.W."/>
            <person name="Cichocki N."/>
            <person name="Veneault-Fourrey C."/>
            <person name="LaButti K."/>
            <person name="Lindquist E.A."/>
            <person name="Lipzen A."/>
            <person name="Lundell T."/>
            <person name="Morin E."/>
            <person name="Murat C."/>
            <person name="Riley R."/>
            <person name="Ohm R."/>
            <person name="Sun H."/>
            <person name="Tunlid A."/>
            <person name="Henrissat B."/>
            <person name="Grigoriev I.V."/>
            <person name="Hibbett D.S."/>
            <person name="Martin F."/>
        </authorList>
    </citation>
    <scope>NUCLEOTIDE SEQUENCE [LARGE SCALE GENOMIC DNA]</scope>
    <source>
        <strain evidence="2">h7</strain>
    </source>
</reference>
<evidence type="ECO:0000313" key="1">
    <source>
        <dbReference type="EMBL" id="KIM37464.1"/>
    </source>
</evidence>
<name>A0A0C3BZJ3_HEBCY</name>
<proteinExistence type="predicted"/>
<organism evidence="1 2">
    <name type="scientific">Hebeloma cylindrosporum</name>
    <dbReference type="NCBI Taxonomy" id="76867"/>
    <lineage>
        <taxon>Eukaryota</taxon>
        <taxon>Fungi</taxon>
        <taxon>Dikarya</taxon>
        <taxon>Basidiomycota</taxon>
        <taxon>Agaricomycotina</taxon>
        <taxon>Agaricomycetes</taxon>
        <taxon>Agaricomycetidae</taxon>
        <taxon>Agaricales</taxon>
        <taxon>Agaricineae</taxon>
        <taxon>Hymenogastraceae</taxon>
        <taxon>Hebeloma</taxon>
    </lineage>
</organism>
<gene>
    <name evidence="1" type="ORF">M413DRAFT_30925</name>
</gene>
<dbReference type="HOGENOM" id="CLU_2386413_0_0_1"/>
<evidence type="ECO:0000313" key="2">
    <source>
        <dbReference type="Proteomes" id="UP000053424"/>
    </source>
</evidence>
<accession>A0A0C3BZJ3</accession>
<reference evidence="1 2" key="1">
    <citation type="submission" date="2014-04" db="EMBL/GenBank/DDBJ databases">
        <authorList>
            <consortium name="DOE Joint Genome Institute"/>
            <person name="Kuo A."/>
            <person name="Gay G."/>
            <person name="Dore J."/>
            <person name="Kohler A."/>
            <person name="Nagy L.G."/>
            <person name="Floudas D."/>
            <person name="Copeland A."/>
            <person name="Barry K.W."/>
            <person name="Cichocki N."/>
            <person name="Veneault-Fourrey C."/>
            <person name="LaButti K."/>
            <person name="Lindquist E.A."/>
            <person name="Lipzen A."/>
            <person name="Lundell T."/>
            <person name="Morin E."/>
            <person name="Murat C."/>
            <person name="Sun H."/>
            <person name="Tunlid A."/>
            <person name="Henrissat B."/>
            <person name="Grigoriev I.V."/>
            <person name="Hibbett D.S."/>
            <person name="Martin F."/>
            <person name="Nordberg H.P."/>
            <person name="Cantor M.N."/>
            <person name="Hua S.X."/>
        </authorList>
    </citation>
    <scope>NUCLEOTIDE SEQUENCE [LARGE SCALE GENOMIC DNA]</scope>
    <source>
        <strain evidence="2">h7</strain>
    </source>
</reference>
<keyword evidence="2" id="KW-1185">Reference proteome</keyword>
<dbReference type="Proteomes" id="UP000053424">
    <property type="component" value="Unassembled WGS sequence"/>
</dbReference>
<sequence length="94" mass="10137">MADKSSKFTELDNTARMAQTALMVSQGNRRVVDQLASELEPLVLHWLLALPNKASGARDVLEAILGRPPSAVDLATSDMQLLSLITNFANCGAR</sequence>
<dbReference type="AlphaFoldDB" id="A0A0C3BZJ3"/>